<dbReference type="Proteomes" id="UP000325255">
    <property type="component" value="Unassembled WGS sequence"/>
</dbReference>
<feature type="domain" description="Histidine kinase/HSP90-like ATPase" evidence="1">
    <location>
        <begin position="34"/>
        <end position="132"/>
    </location>
</feature>
<reference evidence="2 3" key="1">
    <citation type="submission" date="2019-09" db="EMBL/GenBank/DDBJ databases">
        <title>Genome sequence of Rhodovastum atsumiense, a diverse member of the Acetobacteraceae family of non-sulfur purple photosynthetic bacteria.</title>
        <authorList>
            <person name="Meyer T."/>
            <person name="Kyndt J."/>
        </authorList>
    </citation>
    <scope>NUCLEOTIDE SEQUENCE [LARGE SCALE GENOMIC DNA]</scope>
    <source>
        <strain evidence="2 3">DSM 21279</strain>
    </source>
</reference>
<protein>
    <submittedName>
        <fullName evidence="2">Anti-sigma regulatory factor</fullName>
    </submittedName>
</protein>
<gene>
    <name evidence="2" type="ORF">F1189_13195</name>
</gene>
<dbReference type="SUPFAM" id="SSF55874">
    <property type="entry name" value="ATPase domain of HSP90 chaperone/DNA topoisomerase II/histidine kinase"/>
    <property type="match status" value="1"/>
</dbReference>
<dbReference type="AlphaFoldDB" id="A0A5M6ITV5"/>
<name>A0A5M6ITV5_9PROT</name>
<dbReference type="Pfam" id="PF02518">
    <property type="entry name" value="HATPase_c"/>
    <property type="match status" value="1"/>
</dbReference>
<sequence length="132" mass="13980">MPGRESLPIRSSDDVVRIRQAVRLHAVQAGLGLVDQTKIITAASEIARNTLDYGGGGSVLIETLSDGPRRGVRLTFEDQGPGIPDIEQALTDGFTTGGGLGLGLGGARRLCNEFHIVSRSGEGTRVTLARWK</sequence>
<dbReference type="InterPro" id="IPR003594">
    <property type="entry name" value="HATPase_dom"/>
</dbReference>
<proteinExistence type="predicted"/>
<dbReference type="InterPro" id="IPR036890">
    <property type="entry name" value="HATPase_C_sf"/>
</dbReference>
<evidence type="ECO:0000259" key="1">
    <source>
        <dbReference type="SMART" id="SM00387"/>
    </source>
</evidence>
<keyword evidence="3" id="KW-1185">Reference proteome</keyword>
<accession>A0A5M6ITV5</accession>
<dbReference type="Gene3D" id="3.30.565.10">
    <property type="entry name" value="Histidine kinase-like ATPase, C-terminal domain"/>
    <property type="match status" value="1"/>
</dbReference>
<dbReference type="SMART" id="SM00387">
    <property type="entry name" value="HATPase_c"/>
    <property type="match status" value="1"/>
</dbReference>
<organism evidence="2 3">
    <name type="scientific">Rhodovastum atsumiense</name>
    <dbReference type="NCBI Taxonomy" id="504468"/>
    <lineage>
        <taxon>Bacteria</taxon>
        <taxon>Pseudomonadati</taxon>
        <taxon>Pseudomonadota</taxon>
        <taxon>Alphaproteobacteria</taxon>
        <taxon>Acetobacterales</taxon>
        <taxon>Acetobacteraceae</taxon>
        <taxon>Rhodovastum</taxon>
    </lineage>
</organism>
<evidence type="ECO:0000313" key="2">
    <source>
        <dbReference type="EMBL" id="KAA5611744.1"/>
    </source>
</evidence>
<dbReference type="RefSeq" id="WP_150041285.1">
    <property type="nucleotide sequence ID" value="NZ_OW485601.1"/>
</dbReference>
<comment type="caution">
    <text evidence="2">The sequence shown here is derived from an EMBL/GenBank/DDBJ whole genome shotgun (WGS) entry which is preliminary data.</text>
</comment>
<evidence type="ECO:0000313" key="3">
    <source>
        <dbReference type="Proteomes" id="UP000325255"/>
    </source>
</evidence>
<dbReference type="EMBL" id="VWPK01000018">
    <property type="protein sequence ID" value="KAA5611744.1"/>
    <property type="molecule type" value="Genomic_DNA"/>
</dbReference>
<dbReference type="OrthoDB" id="5769716at2"/>